<proteinExistence type="predicted"/>
<feature type="region of interest" description="Disordered" evidence="1">
    <location>
        <begin position="1"/>
        <end position="74"/>
    </location>
</feature>
<reference evidence="2" key="1">
    <citation type="submission" date="2021-01" db="EMBL/GenBank/DDBJ databases">
        <authorList>
            <person name="Kaushik A."/>
        </authorList>
    </citation>
    <scope>NUCLEOTIDE SEQUENCE</scope>
    <source>
        <strain evidence="2">AG3-1AP</strain>
    </source>
</reference>
<evidence type="ECO:0000313" key="3">
    <source>
        <dbReference type="Proteomes" id="UP000663831"/>
    </source>
</evidence>
<accession>A0A8H3HK42</accession>
<dbReference type="Proteomes" id="UP000663831">
    <property type="component" value="Unassembled WGS sequence"/>
</dbReference>
<organism evidence="2 3">
    <name type="scientific">Rhizoctonia solani</name>
    <dbReference type="NCBI Taxonomy" id="456999"/>
    <lineage>
        <taxon>Eukaryota</taxon>
        <taxon>Fungi</taxon>
        <taxon>Dikarya</taxon>
        <taxon>Basidiomycota</taxon>
        <taxon>Agaricomycotina</taxon>
        <taxon>Agaricomycetes</taxon>
        <taxon>Cantharellales</taxon>
        <taxon>Ceratobasidiaceae</taxon>
        <taxon>Rhizoctonia</taxon>
    </lineage>
</organism>
<comment type="caution">
    <text evidence="2">The sequence shown here is derived from an EMBL/GenBank/DDBJ whole genome shotgun (WGS) entry which is preliminary data.</text>
</comment>
<name>A0A8H3HK42_9AGAM</name>
<sequence>TPKPRPPPQGDDDELPPRPPLFIPQPATKGGGKDATSRQPQPDEPAAGSSKEVTWPAENNMGNFDKMGNGKPVGEMRIKRPVQQSGAAVRSHPSPWLQLMSLSRVFDSIWTLSSTFGTFFYFGYL</sequence>
<dbReference type="EMBL" id="CAJMWV010006650">
    <property type="protein sequence ID" value="CAE6523407.1"/>
    <property type="molecule type" value="Genomic_DNA"/>
</dbReference>
<evidence type="ECO:0000256" key="1">
    <source>
        <dbReference type="SAM" id="MobiDB-lite"/>
    </source>
</evidence>
<protein>
    <submittedName>
        <fullName evidence="2">Uncharacterized protein</fullName>
    </submittedName>
</protein>
<gene>
    <name evidence="2" type="ORF">RDB_LOCUS148099</name>
</gene>
<evidence type="ECO:0000313" key="2">
    <source>
        <dbReference type="EMBL" id="CAE6523407.1"/>
    </source>
</evidence>
<feature type="non-terminal residue" evidence="2">
    <location>
        <position position="1"/>
    </location>
</feature>
<dbReference type="AlphaFoldDB" id="A0A8H3HK42"/>